<evidence type="ECO:0000313" key="5">
    <source>
        <dbReference type="Proteomes" id="UP001501427"/>
    </source>
</evidence>
<reference evidence="3 4" key="2">
    <citation type="submission" date="2020-08" db="EMBL/GenBank/DDBJ databases">
        <title>Sequencing the genomes of 1000 actinobacteria strains.</title>
        <authorList>
            <person name="Klenk H.-P."/>
        </authorList>
    </citation>
    <scope>NUCLEOTIDE SEQUENCE [LARGE SCALE GENOMIC DNA]</scope>
    <source>
        <strain evidence="3 4">DSM 44772</strain>
    </source>
</reference>
<keyword evidence="1" id="KW-1133">Transmembrane helix</keyword>
<comment type="caution">
    <text evidence="3">The sequence shown here is derived from an EMBL/GenBank/DDBJ whole genome shotgun (WGS) entry which is preliminary data.</text>
</comment>
<keyword evidence="5" id="KW-1185">Reference proteome</keyword>
<dbReference type="AlphaFoldDB" id="A0A7W7MYI0"/>
<dbReference type="EMBL" id="JACHMV010000001">
    <property type="protein sequence ID" value="MBB4774860.1"/>
    <property type="molecule type" value="Genomic_DNA"/>
</dbReference>
<gene>
    <name evidence="3" type="ORF">F4557_003278</name>
    <name evidence="2" type="ORF">GCM10009546_31060</name>
</gene>
<evidence type="ECO:0000256" key="1">
    <source>
        <dbReference type="SAM" id="Phobius"/>
    </source>
</evidence>
<evidence type="ECO:0000313" key="2">
    <source>
        <dbReference type="EMBL" id="GAA0566491.1"/>
    </source>
</evidence>
<organism evidence="3 4">
    <name type="scientific">Actinomadura livida</name>
    <dbReference type="NCBI Taxonomy" id="79909"/>
    <lineage>
        <taxon>Bacteria</taxon>
        <taxon>Bacillati</taxon>
        <taxon>Actinomycetota</taxon>
        <taxon>Actinomycetes</taxon>
        <taxon>Streptosporangiales</taxon>
        <taxon>Thermomonosporaceae</taxon>
        <taxon>Actinomadura</taxon>
    </lineage>
</organism>
<keyword evidence="1" id="KW-0472">Membrane</keyword>
<feature type="transmembrane region" description="Helical" evidence="1">
    <location>
        <begin position="58"/>
        <end position="76"/>
    </location>
</feature>
<reference evidence="2" key="3">
    <citation type="submission" date="2023-12" db="EMBL/GenBank/DDBJ databases">
        <authorList>
            <person name="Sun Q."/>
            <person name="Inoue M."/>
        </authorList>
    </citation>
    <scope>NUCLEOTIDE SEQUENCE</scope>
    <source>
        <strain evidence="2">JCM 10667</strain>
    </source>
</reference>
<reference evidence="2 5" key="1">
    <citation type="journal article" date="2019" name="Int. J. Syst. Evol. Microbiol.">
        <title>The Global Catalogue of Microorganisms (GCM) 10K type strain sequencing project: providing services to taxonomists for standard genome sequencing and annotation.</title>
        <authorList>
            <consortium name="The Broad Institute Genomics Platform"/>
            <consortium name="The Broad Institute Genome Sequencing Center for Infectious Disease"/>
            <person name="Wu L."/>
            <person name="Ma J."/>
        </authorList>
    </citation>
    <scope>NUCLEOTIDE SEQUENCE [LARGE SCALE GENOMIC DNA]</scope>
    <source>
        <strain evidence="2 5">JCM 10667</strain>
    </source>
</reference>
<keyword evidence="1" id="KW-0812">Transmembrane</keyword>
<dbReference type="RefSeq" id="WP_184883780.1">
    <property type="nucleotide sequence ID" value="NZ_BAAAHD010000025.1"/>
</dbReference>
<dbReference type="EMBL" id="BAAAHD010000025">
    <property type="protein sequence ID" value="GAA0566491.1"/>
    <property type="molecule type" value="Genomic_DNA"/>
</dbReference>
<evidence type="ECO:0008006" key="6">
    <source>
        <dbReference type="Google" id="ProtNLM"/>
    </source>
</evidence>
<evidence type="ECO:0000313" key="4">
    <source>
        <dbReference type="Proteomes" id="UP000549343"/>
    </source>
</evidence>
<protein>
    <recommendedName>
        <fullName evidence="6">PH domain-containing protein</fullName>
    </recommendedName>
</protein>
<accession>A0A7W7MYI0</accession>
<name>A0A7W7MYI0_9ACTN</name>
<proteinExistence type="predicted"/>
<feature type="transmembrane region" description="Helical" evidence="1">
    <location>
        <begin position="31"/>
        <end position="52"/>
    </location>
</feature>
<dbReference type="Proteomes" id="UP001501427">
    <property type="component" value="Unassembled WGS sequence"/>
</dbReference>
<sequence length="195" mass="21060">MAAPEPGEAGSSFRPAAGYSLRYQAALPGGLTMLLSVLITGALAALTLPAMYAGLPTFVVILVVPLISGCLSNAFARSVTLTPDGHLLVSGFGQRLDIEAHRINAITVSRRGRLGFGTAMVHHDGGKFRIWQAMRHTPVPRSKWSLRYVSGHGGKDFGDLVYRLHTHNPAMVIKGVTPPPWAHPHTTPQPTQHWY</sequence>
<evidence type="ECO:0000313" key="3">
    <source>
        <dbReference type="EMBL" id="MBB4774860.1"/>
    </source>
</evidence>
<dbReference type="Proteomes" id="UP000549343">
    <property type="component" value="Unassembled WGS sequence"/>
</dbReference>